<organism evidence="1 2">
    <name type="scientific">Liparis tanakae</name>
    <name type="common">Tanaka's snailfish</name>
    <dbReference type="NCBI Taxonomy" id="230148"/>
    <lineage>
        <taxon>Eukaryota</taxon>
        <taxon>Metazoa</taxon>
        <taxon>Chordata</taxon>
        <taxon>Craniata</taxon>
        <taxon>Vertebrata</taxon>
        <taxon>Euteleostomi</taxon>
        <taxon>Actinopterygii</taxon>
        <taxon>Neopterygii</taxon>
        <taxon>Teleostei</taxon>
        <taxon>Neoteleostei</taxon>
        <taxon>Acanthomorphata</taxon>
        <taxon>Eupercaria</taxon>
        <taxon>Perciformes</taxon>
        <taxon>Cottioidei</taxon>
        <taxon>Cottales</taxon>
        <taxon>Liparidae</taxon>
        <taxon>Liparis</taxon>
    </lineage>
</organism>
<dbReference type="AlphaFoldDB" id="A0A4Z2GX35"/>
<evidence type="ECO:0000313" key="1">
    <source>
        <dbReference type="EMBL" id="TNN58086.1"/>
    </source>
</evidence>
<protein>
    <submittedName>
        <fullName evidence="1">Uncharacterized protein</fullName>
    </submittedName>
</protein>
<gene>
    <name evidence="1" type="ORF">EYF80_031685</name>
</gene>
<keyword evidence="2" id="KW-1185">Reference proteome</keyword>
<comment type="caution">
    <text evidence="1">The sequence shown here is derived from an EMBL/GenBank/DDBJ whole genome shotgun (WGS) entry which is preliminary data.</text>
</comment>
<reference evidence="1 2" key="1">
    <citation type="submission" date="2019-03" db="EMBL/GenBank/DDBJ databases">
        <title>First draft genome of Liparis tanakae, snailfish: a comprehensive survey of snailfish specific genes.</title>
        <authorList>
            <person name="Kim W."/>
            <person name="Song I."/>
            <person name="Jeong J.-H."/>
            <person name="Kim D."/>
            <person name="Kim S."/>
            <person name="Ryu S."/>
            <person name="Song J.Y."/>
            <person name="Lee S.K."/>
        </authorList>
    </citation>
    <scope>NUCLEOTIDE SEQUENCE [LARGE SCALE GENOMIC DNA]</scope>
    <source>
        <tissue evidence="1">Muscle</tissue>
    </source>
</reference>
<dbReference type="Proteomes" id="UP000314294">
    <property type="component" value="Unassembled WGS sequence"/>
</dbReference>
<sequence length="89" mass="9813">MAVCNSSSKVNSLPLISSQRSVRSAAALHPSWKEKEDNGAAEMCRFVERVYDISDGQPRKAIGDIHETLDVCLRASVRHALRCESTGRL</sequence>
<proteinExistence type="predicted"/>
<dbReference type="EMBL" id="SRLO01000389">
    <property type="protein sequence ID" value="TNN58086.1"/>
    <property type="molecule type" value="Genomic_DNA"/>
</dbReference>
<evidence type="ECO:0000313" key="2">
    <source>
        <dbReference type="Proteomes" id="UP000314294"/>
    </source>
</evidence>
<name>A0A4Z2GX35_9TELE</name>
<accession>A0A4Z2GX35</accession>